<gene>
    <name evidence="2" type="ORF">AMJ44_02345</name>
</gene>
<evidence type="ECO:0000313" key="3">
    <source>
        <dbReference type="Proteomes" id="UP000051861"/>
    </source>
</evidence>
<dbReference type="EMBL" id="LIZX01000014">
    <property type="protein sequence ID" value="KPJ69770.1"/>
    <property type="molecule type" value="Genomic_DNA"/>
</dbReference>
<dbReference type="Gene3D" id="3.40.50.2000">
    <property type="entry name" value="Glycogen Phosphorylase B"/>
    <property type="match status" value="2"/>
</dbReference>
<comment type="caution">
    <text evidence="2">The sequence shown here is derived from an EMBL/GenBank/DDBJ whole genome shotgun (WGS) entry which is preliminary data.</text>
</comment>
<name>A0A0S7Y588_UNCSA</name>
<proteinExistence type="predicted"/>
<dbReference type="GO" id="GO:0016757">
    <property type="term" value="F:glycosyltransferase activity"/>
    <property type="evidence" value="ECO:0007669"/>
    <property type="project" value="InterPro"/>
</dbReference>
<organism evidence="2 3">
    <name type="scientific">candidate division WOR-1 bacterium DG_54_3</name>
    <dbReference type="NCBI Taxonomy" id="1703775"/>
    <lineage>
        <taxon>Bacteria</taxon>
        <taxon>Bacillati</taxon>
        <taxon>Saganbacteria</taxon>
    </lineage>
</organism>
<feature type="domain" description="Glycosyl transferase family 1" evidence="1">
    <location>
        <begin position="197"/>
        <end position="372"/>
    </location>
</feature>
<dbReference type="PANTHER" id="PTHR12526">
    <property type="entry name" value="GLYCOSYLTRANSFERASE"/>
    <property type="match status" value="1"/>
</dbReference>
<dbReference type="CDD" id="cd03801">
    <property type="entry name" value="GT4_PimA-like"/>
    <property type="match status" value="1"/>
</dbReference>
<sequence>MQFKFMKILYIAPYPPAKTGIADYSVAFKQALEKYASVKMEVLDPAINADELGKKLKETKYDLIQIELGYHTLREFWLAYKIAKLKISIPVSITVHDPPFLVGRLIGGSQPKGKGGSFLKSLLGYTFGKWLNKVYLFLQAPYKNILENKIIERANLVLALTEKGSCALKSRFKGKDLNKIHIIPHLTVSDQIKMIGHKKMGDQKILLHFGYVTFGKGLDTSIEALRFLAKERHDFVHKIKLWIGGDVPEAVRDYAIGYKNSIKKKIENCNLKELVEWKGYIPEKNIEEIFSCADLLILPYESGPSFSTSGVIIRAMGYGLPIIASDVRGFSDEIRDGMTGLLFKEKDGKELAHKILMVLEDEDLSKRLRENAFYHVSQEHEWEKVAKRVVSFYNQLIGSCHEDLK</sequence>
<protein>
    <recommendedName>
        <fullName evidence="1">Glycosyl transferase family 1 domain-containing protein</fullName>
    </recommendedName>
</protein>
<dbReference type="SUPFAM" id="SSF53756">
    <property type="entry name" value="UDP-Glycosyltransferase/glycogen phosphorylase"/>
    <property type="match status" value="1"/>
</dbReference>
<dbReference type="InterPro" id="IPR001296">
    <property type="entry name" value="Glyco_trans_1"/>
</dbReference>
<accession>A0A0S7Y588</accession>
<dbReference type="Pfam" id="PF00534">
    <property type="entry name" value="Glycos_transf_1"/>
    <property type="match status" value="1"/>
</dbReference>
<dbReference type="AlphaFoldDB" id="A0A0S7Y588"/>
<evidence type="ECO:0000259" key="1">
    <source>
        <dbReference type="Pfam" id="PF00534"/>
    </source>
</evidence>
<reference evidence="2 3" key="1">
    <citation type="journal article" date="2015" name="Microbiome">
        <title>Genomic resolution of linkages in carbon, nitrogen, and sulfur cycling among widespread estuary sediment bacteria.</title>
        <authorList>
            <person name="Baker B.J."/>
            <person name="Lazar C.S."/>
            <person name="Teske A.P."/>
            <person name="Dick G.J."/>
        </authorList>
    </citation>
    <scope>NUCLEOTIDE SEQUENCE [LARGE SCALE GENOMIC DNA]</scope>
    <source>
        <strain evidence="2">DG_54_3</strain>
    </source>
</reference>
<dbReference type="Proteomes" id="UP000051861">
    <property type="component" value="Unassembled WGS sequence"/>
</dbReference>
<evidence type="ECO:0000313" key="2">
    <source>
        <dbReference type="EMBL" id="KPJ69770.1"/>
    </source>
</evidence>